<feature type="compositionally biased region" description="Low complexity" evidence="6">
    <location>
        <begin position="1689"/>
        <end position="1716"/>
    </location>
</feature>
<dbReference type="PANTHER" id="PTHR45992:SF2">
    <property type="entry name" value="EUKARYOTIC ELONGATION FACTOR 2 KINASE"/>
    <property type="match status" value="1"/>
</dbReference>
<feature type="compositionally biased region" description="Polar residues" evidence="6">
    <location>
        <begin position="1476"/>
        <end position="1491"/>
    </location>
</feature>
<feature type="region of interest" description="Disordered" evidence="6">
    <location>
        <begin position="2692"/>
        <end position="2732"/>
    </location>
</feature>
<dbReference type="CDD" id="cd16968">
    <property type="entry name" value="Alpha_kinase_MHCK_like"/>
    <property type="match status" value="1"/>
</dbReference>
<feature type="compositionally biased region" description="Polar residues" evidence="6">
    <location>
        <begin position="2449"/>
        <end position="2461"/>
    </location>
</feature>
<feature type="compositionally biased region" description="Low complexity" evidence="6">
    <location>
        <begin position="2096"/>
        <end position="2105"/>
    </location>
</feature>
<feature type="region of interest" description="Disordered" evidence="6">
    <location>
        <begin position="2555"/>
        <end position="2589"/>
    </location>
</feature>
<feature type="region of interest" description="Disordered" evidence="6">
    <location>
        <begin position="1866"/>
        <end position="1923"/>
    </location>
</feature>
<evidence type="ECO:0000256" key="2">
    <source>
        <dbReference type="ARBA" id="ARBA00022679"/>
    </source>
</evidence>
<feature type="compositionally biased region" description="Basic residues" evidence="6">
    <location>
        <begin position="1580"/>
        <end position="1599"/>
    </location>
</feature>
<feature type="region of interest" description="Disordered" evidence="6">
    <location>
        <begin position="1427"/>
        <end position="1450"/>
    </location>
</feature>
<dbReference type="Gene3D" id="3.20.200.10">
    <property type="entry name" value="MHCK/EF2 kinase"/>
    <property type="match status" value="1"/>
</dbReference>
<dbReference type="InterPro" id="IPR004166">
    <property type="entry name" value="a-kinase_dom"/>
</dbReference>
<gene>
    <name evidence="8" type="ORF">CGC21_8425</name>
</gene>
<dbReference type="VEuPathDB" id="TriTrypDB:LDHU3_25.0820"/>
<feature type="compositionally biased region" description="Basic residues" evidence="6">
    <location>
        <begin position="2696"/>
        <end position="2705"/>
    </location>
</feature>
<reference evidence="9" key="1">
    <citation type="submission" date="2019-02" db="EMBL/GenBank/DDBJ databases">
        <title>FDA dAtabase for Regulatory Grade micrObial Sequences (FDA-ARGOS): Supporting development and validation of Infectious Disease Dx tests.</title>
        <authorList>
            <person name="Duncan R."/>
            <person name="Fisher C."/>
            <person name="Tallon L."/>
            <person name="Sadzewicz L."/>
            <person name="Sengamalay N."/>
            <person name="Ott S."/>
            <person name="Godinez A."/>
            <person name="Nagaraj S."/>
            <person name="Vavikolanu K."/>
            <person name="Nadendla S."/>
            <person name="Aluvathingal J."/>
            <person name="Sichtig H."/>
        </authorList>
    </citation>
    <scope>NUCLEOTIDE SEQUENCE [LARGE SCALE GENOMIC DNA]</scope>
    <source>
        <strain evidence="9">FDAARGOS_361</strain>
    </source>
</reference>
<name>A0A504X6L0_LEIDO</name>
<dbReference type="Proteomes" id="UP000318447">
    <property type="component" value="Unassembled WGS sequence"/>
</dbReference>
<dbReference type="VEuPathDB" id="TriTrypDB:LdBPK_250690.1"/>
<feature type="compositionally biased region" description="Polar residues" evidence="6">
    <location>
        <begin position="1717"/>
        <end position="1734"/>
    </location>
</feature>
<dbReference type="GO" id="GO:0005524">
    <property type="term" value="F:ATP binding"/>
    <property type="evidence" value="ECO:0007669"/>
    <property type="project" value="UniProtKB-KW"/>
</dbReference>
<feature type="compositionally biased region" description="Low complexity" evidence="6">
    <location>
        <begin position="2387"/>
        <end position="2404"/>
    </location>
</feature>
<feature type="region of interest" description="Disordered" evidence="6">
    <location>
        <begin position="1980"/>
        <end position="2020"/>
    </location>
</feature>
<feature type="region of interest" description="Disordered" evidence="6">
    <location>
        <begin position="144"/>
        <end position="167"/>
    </location>
</feature>
<feature type="compositionally biased region" description="Low complexity" evidence="6">
    <location>
        <begin position="2567"/>
        <end position="2582"/>
    </location>
</feature>
<evidence type="ECO:0000256" key="4">
    <source>
        <dbReference type="ARBA" id="ARBA00022777"/>
    </source>
</evidence>
<feature type="region of interest" description="Disordered" evidence="6">
    <location>
        <begin position="1472"/>
        <end position="1491"/>
    </location>
</feature>
<dbReference type="InterPro" id="IPR011009">
    <property type="entry name" value="Kinase-like_dom_sf"/>
</dbReference>
<evidence type="ECO:0000256" key="6">
    <source>
        <dbReference type="SAM" id="MobiDB-lite"/>
    </source>
</evidence>
<feature type="compositionally biased region" description="Basic residues" evidence="6">
    <location>
        <begin position="1125"/>
        <end position="1135"/>
    </location>
</feature>
<dbReference type="VEuPathDB" id="TriTrypDB:LdCL_250012100"/>
<feature type="compositionally biased region" description="Polar residues" evidence="6">
    <location>
        <begin position="1182"/>
        <end position="1209"/>
    </location>
</feature>
<protein>
    <submittedName>
        <fullName evidence="8">Alpha-kinase family protein</fullName>
    </submittedName>
</protein>
<feature type="region of interest" description="Disordered" evidence="6">
    <location>
        <begin position="2386"/>
        <end position="2409"/>
    </location>
</feature>
<dbReference type="PANTHER" id="PTHR45992">
    <property type="entry name" value="EUKARYOTIC ELONGATION FACTOR 2 KINASE-RELATED"/>
    <property type="match status" value="1"/>
</dbReference>
<proteinExistence type="predicted"/>
<dbReference type="Gene3D" id="3.30.200.20">
    <property type="entry name" value="Phosphorylase Kinase, domain 1"/>
    <property type="match status" value="2"/>
</dbReference>
<feature type="region of interest" description="Disordered" evidence="6">
    <location>
        <begin position="1622"/>
        <end position="1736"/>
    </location>
</feature>
<feature type="compositionally biased region" description="Low complexity" evidence="6">
    <location>
        <begin position="1910"/>
        <end position="1923"/>
    </location>
</feature>
<dbReference type="GO" id="GO:1903013">
    <property type="term" value="P:response to differentiation-inducing factor 1"/>
    <property type="evidence" value="ECO:0007669"/>
    <property type="project" value="TreeGrafter"/>
</dbReference>
<feature type="compositionally biased region" description="Polar residues" evidence="6">
    <location>
        <begin position="1138"/>
        <end position="1153"/>
    </location>
</feature>
<dbReference type="VEuPathDB" id="TriTrypDB:LdCL_250012200"/>
<feature type="compositionally biased region" description="Basic and acidic residues" evidence="6">
    <location>
        <begin position="1284"/>
        <end position="1294"/>
    </location>
</feature>
<organism evidence="8 9">
    <name type="scientific">Leishmania donovani</name>
    <dbReference type="NCBI Taxonomy" id="5661"/>
    <lineage>
        <taxon>Eukaryota</taxon>
        <taxon>Discoba</taxon>
        <taxon>Euglenozoa</taxon>
        <taxon>Kinetoplastea</taxon>
        <taxon>Metakinetoplastina</taxon>
        <taxon>Trypanosomatida</taxon>
        <taxon>Trypanosomatidae</taxon>
        <taxon>Leishmaniinae</taxon>
        <taxon>Leishmania</taxon>
    </lineage>
</organism>
<dbReference type="GO" id="GO:0004674">
    <property type="term" value="F:protein serine/threonine kinase activity"/>
    <property type="evidence" value="ECO:0007669"/>
    <property type="project" value="UniProtKB-KW"/>
</dbReference>
<feature type="compositionally biased region" description="Polar residues" evidence="6">
    <location>
        <begin position="1824"/>
        <end position="1840"/>
    </location>
</feature>
<comment type="caution">
    <text evidence="8">The sequence shown here is derived from an EMBL/GenBank/DDBJ whole genome shotgun (WGS) entry which is preliminary data.</text>
</comment>
<feature type="compositionally biased region" description="Low complexity" evidence="6">
    <location>
        <begin position="2476"/>
        <end position="2496"/>
    </location>
</feature>
<accession>A0A504X6L0</accession>
<sequence length="2732" mass="287640">MSSAAAAQLQRLLDGYVSASLDGHERKLLPNGNSARARSSHTLALDAADVMSCLPFFSSVFGAAGGSVASRRVLRLAPSQAFMAAAGPVTRPTVDEARASETLSSFILYLGDVVERHLHAFMWAVSVGPPFSTLHFAVELRHGNASDGRSNKESSSHDGSVSERGHRGGGGPYVNFVAWVALEVYRLLARGAESRQRERRAAGGARSADAGARTDAYIRWEREIGERVSAAVAAARQLATKPTGCNDVSWQNILRTISSAPDAHLDDVFATYPHFFYLFMCAELLPDLQRRLHRCSEPPLVRLREALRSNAAVAHTDDQQPTHRTRSLSTAFWADAVSLLCCESTAAASRIGAETTMCKESGFTPTATTPAQTSIFVAAAVASSLAAPLLRPACRWIDRIASFTSTAAPHSQGHLVVADEQNRAQAVMHILDVCMRSLQLVPLPMYDGCDADMPLSLGSCEMAGNWLIPSTSSPLHVRPMPLFGLQRQRRAVVLPGLSIAATRIRSLAAAYSGKASTVDATAPDVSAPAGTCVWSPAGSLAQMLWAETQLSSAAVAPCCDDTNAPFTSVSAVPHSRLHPVELLLLFEDVPSDAEALARLRAALDAEAPEGWVVMVVQASVPKTAQQYIESTWGADARPVLLLSAVGQWGLQQLALRFNVQLNTSATDLRCLRGVRRRLCSDSGAGQPQERRGCGVAALPLRGQQYAPSSSLSANDGAQPQQHGKDYSRHARCAAAFVEGREHYLFVVGERTDALEPSTCNASAAMESERTTGTVAHRAAAVSQARPTALQLQPSPPTLFPPSVSMHFRDDSGESSSSELSDTRSFSSGSTFSDTTAAAAMAAGGSDERVMRAWYGDPAVPPIPFVVASVLVGAATRGAQHELVYDIGYHWRLLLHQLVLPEPLCCRVPTSGERGATAMAIRKLDSLLKSPLPNGFASASPAGAPAAYTPEQLRVLGALRDALLSYELLSLQHGPEGRTLDESWQVLQRYTEPTTSPYEGCTEAPAESWLAVQSAYLAVADCLDELCLTVVLGGGNDASANNGESQDSAARGLYFFPLVDSLQNASSSNLSASRNAKVSLSHRMDLSPLQLHDEAAPLRRSTGVAATFGGLSPPLPSERQSIDQPRRHKSDKHHHISRDSSPNPTIGSCSGDAPTSQASLPLLAGMMASRKELFTELAIPSTQSMNGQQQAQGMSSSPADAAQPSTSQDGVGTASRALSPRALSTLGSLGPSGPVAGLLATSPPGKDLSNAALRGGFLSESISLVESSVSSISRSALRLHRGRARDRLPSDREDSSGMGGGRNDDVPSQVQLPPITRSLTSASASLRGRQFPTALQELEGSSAGIGLPTLSCSSSLNSMRHEDEGPCLAPALKIVLEASAAVGQPPRLLHPAALPRSSDERCDVDSIKPSSSFSLVQSARRAIAMGMGSDDDAKTRGHQPTPIEVSDRGDGTTMLATAPVSLTVEAAPLTLTGGLTGQSSSRNSTGMGQTTCANTPAFPFEKNAAVTPIANSGFSRFDTAVLESGDYAPEATRPPTGERSSGPKHGSLQSLDHDNYTTAARGATGQQRPSDSIENDDAAHQKRAKRRLRKTRKKGKAKRQKNGEAVAEGENGVAVDSLKAAAERRQYKAEHQRRRAAKKAMRSSAAAASPHLERDNHGDWSGSRPYHSSDPSASFSPAPVPTAGAVKQHPPLSSSPELSQPLAPVTAAAADPDAKVTSSHARQPSTKSEVEQSVPSLVDRSSLEDLAATLSPQVLASTCSASTNALADGSSSLLKAFQGRRCTSASGGGAPVVPSTAYPSKLMSSTPMPFRRRLFTDIAGRPQHQGGTNSFLHVSSSTPANVSGLEGQLQVHNADAEGFGMEHDATLEASGGSADNYDDNESRGPPRRQPMDESGSVVDVVPERAPMPDGGALSPSPHLPAAAAGSGTAAILELKQQQEVQQRYRLPSLAAGTSLAAMLVSVANANGDVASADASEASLMTASAPGRGADHCQGSSLPLRPDAKTSQSVEPGLNQSPTGDALTGAVTKGTAVMPVTSMSYCSAYSRSHTRDWEPAAVEPAVKGAGGAEGCGAGQKALTPAAAVSAAMAAARKARRSPSSSCSSLRSRSSDDESADGSSGYSYSSYSSSGSLVPEVLQLVGGCTVPPPVAAFSDLKYRYSCVPQLHSYAEPAIIHEWNLAEGCWGSVETSVVLNPQPFSKGNMRASYYMIDMRRLNCLLVAKRYLRSTVRDDQYFDDVSMHSIAGHWARAFNMMHPPKEVRFVPAAVLVLPKRNPPLILAMEPQLTGKFVKYNNNCGYVRRKARWTPQAFSHFTYHASNHELMVVDIQGVDDYYTDPQILSSDGEGYGRGNLGEEGIRRFLESHRCNEVCRAVGLPPLQRNAKGAVITPLASPGSGRSSAGPGTPAAKDRLNTAMPCASGLKEERLPPKAFVLARRASSGNTPGHEHNGVQLGSRQPSETNLMLSPAPPPRQTLHTGSRPSSPSPLAAAPSALTPGALPHRVGPVQNCGVKYVRYPRQALIRPQSQYFVSTVAGGLMSVPPQGSSVPNGYGSGSSFSALQSYPPASEQSGGAPSGMAGAGHASASPPPQGSVMVAVPLLRPPAGGRPGYAGAQSSVSPEGFHLLTAPRSGENVGSLHQTPHVRPSGTTNLGGGVPNFYPHPPVTGAVGSPTGRCASHQSSFAAVAPTIQSTEEVAMAHRPRSRRQSFSRRPVFSAVEEMPKRSESRYHGHPHLH</sequence>
<dbReference type="EMBL" id="RHLC01000018">
    <property type="protein sequence ID" value="TPP40687.1"/>
    <property type="molecule type" value="Genomic_DNA"/>
</dbReference>
<feature type="region of interest" description="Disordered" evidence="6">
    <location>
        <begin position="2436"/>
        <end position="2496"/>
    </location>
</feature>
<dbReference type="GO" id="GO:0031037">
    <property type="term" value="P:myosin II filament disassembly"/>
    <property type="evidence" value="ECO:0007669"/>
    <property type="project" value="TreeGrafter"/>
</dbReference>
<dbReference type="Pfam" id="PF02816">
    <property type="entry name" value="Alpha_kinase"/>
    <property type="match status" value="1"/>
</dbReference>
<dbReference type="SUPFAM" id="SSF56112">
    <property type="entry name" value="Protein kinase-like (PK-like)"/>
    <property type="match status" value="1"/>
</dbReference>
<feature type="region of interest" description="Disordered" evidence="6">
    <location>
        <begin position="2630"/>
        <end position="2650"/>
    </location>
</feature>
<evidence type="ECO:0000256" key="3">
    <source>
        <dbReference type="ARBA" id="ARBA00022741"/>
    </source>
</evidence>
<feature type="compositionally biased region" description="Basic residues" evidence="6">
    <location>
        <begin position="1630"/>
        <end position="1640"/>
    </location>
</feature>
<feature type="region of interest" description="Disordered" evidence="6">
    <location>
        <begin position="1274"/>
        <end position="1310"/>
    </location>
</feature>
<feature type="region of interest" description="Disordered" evidence="6">
    <location>
        <begin position="706"/>
        <end position="725"/>
    </location>
</feature>
<feature type="compositionally biased region" description="Polar residues" evidence="6">
    <location>
        <begin position="2003"/>
        <end position="2017"/>
    </location>
</feature>
<evidence type="ECO:0000256" key="1">
    <source>
        <dbReference type="ARBA" id="ARBA00022527"/>
    </source>
</evidence>
<feature type="compositionally biased region" description="Low complexity" evidence="6">
    <location>
        <begin position="813"/>
        <end position="829"/>
    </location>
</feature>
<dbReference type="InterPro" id="IPR051852">
    <property type="entry name" value="Alpha-type_PK"/>
</dbReference>
<feature type="region of interest" description="Disordered" evidence="6">
    <location>
        <begin position="1182"/>
        <end position="1214"/>
    </location>
</feature>
<feature type="region of interest" description="Disordered" evidence="6">
    <location>
        <begin position="1525"/>
        <end position="1608"/>
    </location>
</feature>
<keyword evidence="5" id="KW-0067">ATP-binding</keyword>
<feature type="compositionally biased region" description="Basic and acidic residues" evidence="6">
    <location>
        <begin position="2716"/>
        <end position="2725"/>
    </location>
</feature>
<evidence type="ECO:0000259" key="7">
    <source>
        <dbReference type="PROSITE" id="PS51158"/>
    </source>
</evidence>
<dbReference type="VEuPathDB" id="TriTrypDB:LdBPK_250700.1"/>
<feature type="region of interest" description="Disordered" evidence="6">
    <location>
        <begin position="2096"/>
        <end position="2116"/>
    </location>
</feature>
<feature type="domain" description="Alpha-type protein kinase" evidence="7">
    <location>
        <begin position="2174"/>
        <end position="2376"/>
    </location>
</feature>
<feature type="region of interest" description="Disordered" evidence="6">
    <location>
        <begin position="1819"/>
        <end position="1843"/>
    </location>
</feature>
<keyword evidence="4 8" id="KW-0418">Kinase</keyword>
<evidence type="ECO:0000313" key="8">
    <source>
        <dbReference type="EMBL" id="TPP40687.1"/>
    </source>
</evidence>
<keyword evidence="1" id="KW-0723">Serine/threonine-protein kinase</keyword>
<dbReference type="SMART" id="SM00811">
    <property type="entry name" value="Alpha_kinase"/>
    <property type="match status" value="1"/>
</dbReference>
<feature type="compositionally biased region" description="Basic and acidic residues" evidence="6">
    <location>
        <begin position="144"/>
        <end position="166"/>
    </location>
</feature>
<feature type="compositionally biased region" description="Low complexity" evidence="6">
    <location>
        <begin position="1664"/>
        <end position="1682"/>
    </location>
</feature>
<feature type="compositionally biased region" description="Polar residues" evidence="6">
    <location>
        <begin position="706"/>
        <end position="721"/>
    </location>
</feature>
<evidence type="ECO:0000313" key="9">
    <source>
        <dbReference type="Proteomes" id="UP000318447"/>
    </source>
</evidence>
<keyword evidence="3" id="KW-0547">Nucleotide-binding</keyword>
<feature type="region of interest" description="Disordered" evidence="6">
    <location>
        <begin position="1104"/>
        <end position="1153"/>
    </location>
</feature>
<dbReference type="PROSITE" id="PS51158">
    <property type="entry name" value="ALPHA_KINASE"/>
    <property type="match status" value="1"/>
</dbReference>
<feature type="region of interest" description="Disordered" evidence="6">
    <location>
        <begin position="785"/>
        <end position="829"/>
    </location>
</feature>
<evidence type="ECO:0000256" key="5">
    <source>
        <dbReference type="ARBA" id="ARBA00022840"/>
    </source>
</evidence>
<keyword evidence="2" id="KW-0808">Transferase</keyword>